<feature type="domain" description="HTH hxlR-type" evidence="5">
    <location>
        <begin position="8"/>
        <end position="105"/>
    </location>
</feature>
<evidence type="ECO:0000256" key="2">
    <source>
        <dbReference type="ARBA" id="ARBA00023125"/>
    </source>
</evidence>
<keyword evidence="7" id="KW-1185">Reference proteome</keyword>
<keyword evidence="3" id="KW-0804">Transcription</keyword>
<dbReference type="Pfam" id="PF01638">
    <property type="entry name" value="HxlR"/>
    <property type="match status" value="1"/>
</dbReference>
<dbReference type="PROSITE" id="PS51118">
    <property type="entry name" value="HTH_HXLR"/>
    <property type="match status" value="1"/>
</dbReference>
<keyword evidence="2" id="KW-0238">DNA-binding</keyword>
<dbReference type="InterPro" id="IPR036390">
    <property type="entry name" value="WH_DNA-bd_sf"/>
</dbReference>
<dbReference type="SUPFAM" id="SSF46785">
    <property type="entry name" value="Winged helix' DNA-binding domain"/>
    <property type="match status" value="1"/>
</dbReference>
<keyword evidence="1" id="KW-0805">Transcription regulation</keyword>
<name>A0ABW0ZCA2_9ACTN</name>
<proteinExistence type="predicted"/>
<organism evidence="6 7">
    <name type="scientific">Nocardioides vastitatis</name>
    <dbReference type="NCBI Taxonomy" id="2568655"/>
    <lineage>
        <taxon>Bacteria</taxon>
        <taxon>Bacillati</taxon>
        <taxon>Actinomycetota</taxon>
        <taxon>Actinomycetes</taxon>
        <taxon>Propionibacteriales</taxon>
        <taxon>Nocardioidaceae</taxon>
        <taxon>Nocardioides</taxon>
    </lineage>
</organism>
<protein>
    <submittedName>
        <fullName evidence="6">Winged helix-turn-helix transcriptional regulator</fullName>
    </submittedName>
</protein>
<evidence type="ECO:0000256" key="1">
    <source>
        <dbReference type="ARBA" id="ARBA00023015"/>
    </source>
</evidence>
<gene>
    <name evidence="6" type="ORF">ACFPQB_04685</name>
</gene>
<reference evidence="7" key="1">
    <citation type="journal article" date="2019" name="Int. J. Syst. Evol. Microbiol.">
        <title>The Global Catalogue of Microorganisms (GCM) 10K type strain sequencing project: providing services to taxonomists for standard genome sequencing and annotation.</title>
        <authorList>
            <consortium name="The Broad Institute Genomics Platform"/>
            <consortium name="The Broad Institute Genome Sequencing Center for Infectious Disease"/>
            <person name="Wu L."/>
            <person name="Ma J."/>
        </authorList>
    </citation>
    <scope>NUCLEOTIDE SEQUENCE [LARGE SCALE GENOMIC DNA]</scope>
    <source>
        <strain evidence="7">YIM 94188</strain>
    </source>
</reference>
<dbReference type="InterPro" id="IPR002577">
    <property type="entry name" value="HTH_HxlR"/>
</dbReference>
<evidence type="ECO:0000313" key="6">
    <source>
        <dbReference type="EMBL" id="MFC5728202.1"/>
    </source>
</evidence>
<dbReference type="Proteomes" id="UP001596072">
    <property type="component" value="Unassembled WGS sequence"/>
</dbReference>
<evidence type="ECO:0000256" key="4">
    <source>
        <dbReference type="SAM" id="MobiDB-lite"/>
    </source>
</evidence>
<dbReference type="PANTHER" id="PTHR33204:SF18">
    <property type="entry name" value="TRANSCRIPTIONAL REGULATORY PROTEIN"/>
    <property type="match status" value="1"/>
</dbReference>
<dbReference type="PANTHER" id="PTHR33204">
    <property type="entry name" value="TRANSCRIPTIONAL REGULATOR, MARR FAMILY"/>
    <property type="match status" value="1"/>
</dbReference>
<evidence type="ECO:0000259" key="5">
    <source>
        <dbReference type="PROSITE" id="PS51118"/>
    </source>
</evidence>
<accession>A0ABW0ZCA2</accession>
<sequence length="271" mass="29623">MPTYGNYCPVSMAAEVVADRWTPLIIRELVFGNTRFNDIARAMPGISRSLLVQRLRHLERRGVLDTWPSPTGRGSEYHLTPAGRDLERVIDSLGRWAIEWLFDEIRPQDVSASTLMWWMHRRIDHDRLPSVRTVIEFRHTAPESISTWLVIEGGDASVCMQDPGLQVDVEVVATTPALADVFQGYCTWAEALEAGRMAVAGPPGLTGALPGWFLWSPWAQATRERADRAAAKKTATQPEKAGPVATTAAATVAVAAAAAFNLTDGESDGSA</sequence>
<dbReference type="EMBL" id="JBHSNS010000001">
    <property type="protein sequence ID" value="MFC5728202.1"/>
    <property type="molecule type" value="Genomic_DNA"/>
</dbReference>
<dbReference type="InterPro" id="IPR036388">
    <property type="entry name" value="WH-like_DNA-bd_sf"/>
</dbReference>
<evidence type="ECO:0000313" key="7">
    <source>
        <dbReference type="Proteomes" id="UP001596072"/>
    </source>
</evidence>
<comment type="caution">
    <text evidence="6">The sequence shown here is derived from an EMBL/GenBank/DDBJ whole genome shotgun (WGS) entry which is preliminary data.</text>
</comment>
<feature type="region of interest" description="Disordered" evidence="4">
    <location>
        <begin position="225"/>
        <end position="244"/>
    </location>
</feature>
<dbReference type="SUPFAM" id="SSF55718">
    <property type="entry name" value="SCP-like"/>
    <property type="match status" value="1"/>
</dbReference>
<dbReference type="RefSeq" id="WP_136435583.1">
    <property type="nucleotide sequence ID" value="NZ_JBHSNS010000001.1"/>
</dbReference>
<evidence type="ECO:0000256" key="3">
    <source>
        <dbReference type="ARBA" id="ARBA00023163"/>
    </source>
</evidence>
<dbReference type="Gene3D" id="1.10.10.10">
    <property type="entry name" value="Winged helix-like DNA-binding domain superfamily/Winged helix DNA-binding domain"/>
    <property type="match status" value="1"/>
</dbReference>
<dbReference type="InterPro" id="IPR036527">
    <property type="entry name" value="SCP2_sterol-bd_dom_sf"/>
</dbReference>